<feature type="signal peptide" evidence="1">
    <location>
        <begin position="1"/>
        <end position="19"/>
    </location>
</feature>
<dbReference type="InterPro" id="IPR032466">
    <property type="entry name" value="Metal_Hydrolase"/>
</dbReference>
<gene>
    <name evidence="3" type="ORF">DM02DRAFT_511006</name>
</gene>
<proteinExistence type="predicted"/>
<dbReference type="STRING" id="97972.A0A2V1ECG4"/>
<feature type="chain" id="PRO_5016117268" description="Amidohydrolase-related domain-containing protein" evidence="1">
    <location>
        <begin position="20"/>
        <end position="421"/>
    </location>
</feature>
<keyword evidence="1" id="KW-0732">Signal</keyword>
<dbReference type="InterPro" id="IPR006680">
    <property type="entry name" value="Amidohydro-rel"/>
</dbReference>
<evidence type="ECO:0000313" key="4">
    <source>
        <dbReference type="Proteomes" id="UP000244855"/>
    </source>
</evidence>
<dbReference type="Pfam" id="PF01979">
    <property type="entry name" value="Amidohydro_1"/>
    <property type="match status" value="1"/>
</dbReference>
<evidence type="ECO:0000259" key="2">
    <source>
        <dbReference type="Pfam" id="PF01979"/>
    </source>
</evidence>
<dbReference type="Gene3D" id="3.40.50.10910">
    <property type="entry name" value="Amidohydrolase"/>
    <property type="match status" value="1"/>
</dbReference>
<dbReference type="InterPro" id="IPR051781">
    <property type="entry name" value="Metallo-dep_Hydrolase"/>
</dbReference>
<feature type="domain" description="Amidohydrolase-related" evidence="2">
    <location>
        <begin position="210"/>
        <end position="407"/>
    </location>
</feature>
<dbReference type="Gene3D" id="2.30.40.10">
    <property type="entry name" value="Urease, subunit C, domain 1"/>
    <property type="match status" value="1"/>
</dbReference>
<dbReference type="Gene3D" id="1.20.58.520">
    <property type="entry name" value="Amidohydrolase"/>
    <property type="match status" value="1"/>
</dbReference>
<dbReference type="SUPFAM" id="SSF51338">
    <property type="entry name" value="Composite domain of metallo-dependent hydrolases"/>
    <property type="match status" value="1"/>
</dbReference>
<evidence type="ECO:0000313" key="3">
    <source>
        <dbReference type="EMBL" id="PVI08237.1"/>
    </source>
</evidence>
<accession>A0A2V1ECG4</accession>
<dbReference type="OrthoDB" id="194468at2759"/>
<dbReference type="PROSITE" id="PS51257">
    <property type="entry name" value="PROKAR_LIPOPROTEIN"/>
    <property type="match status" value="1"/>
</dbReference>
<sequence length="421" mass="45386">MHRYTILTISLLSVTSCFACPGHVRRAANGTVTPQSYTVQTRIKPSVPTSNVAITNVRIWDGYRVHEPDTIFIEGEFIVKKLRTVDEVIDGANGILLPGLIESHAHPGSTKDLETLSSYGVTTVLNQNCQNYEYCSSMRGQTGLTSFFTAGLSAKAPGSSHANNSNSPLDTLIWSPSQAPAYVGNVFGNGSDWLKIVSEADGPDQATQNALVREAHSMGKKTNTHASDLESYIMAIVSGTDRPQHMPLDGLLNETMLDLMRSQHQYATPTMKVYYDVLHIPGAGASLGHPGITFDEGWAFVKQNVAAMHAKGIPILAGTDSTTPYAGLSVPFGSSLHDELWYLTEAGLSPQDALRAATTVPAWAYDLPNRGAIAHGMRADLLLLQPNADPFKAINDTKKISRVWVGGLEYMNLAGNSSATQ</sequence>
<dbReference type="Proteomes" id="UP000244855">
    <property type="component" value="Unassembled WGS sequence"/>
</dbReference>
<organism evidence="3 4">
    <name type="scientific">Periconia macrospinosa</name>
    <dbReference type="NCBI Taxonomy" id="97972"/>
    <lineage>
        <taxon>Eukaryota</taxon>
        <taxon>Fungi</taxon>
        <taxon>Dikarya</taxon>
        <taxon>Ascomycota</taxon>
        <taxon>Pezizomycotina</taxon>
        <taxon>Dothideomycetes</taxon>
        <taxon>Pleosporomycetidae</taxon>
        <taxon>Pleosporales</taxon>
        <taxon>Massarineae</taxon>
        <taxon>Periconiaceae</taxon>
        <taxon>Periconia</taxon>
    </lineage>
</organism>
<dbReference type="Gene3D" id="3.30.110.90">
    <property type="entry name" value="Amidohydrolase"/>
    <property type="match status" value="1"/>
</dbReference>
<keyword evidence="4" id="KW-1185">Reference proteome</keyword>
<dbReference type="GO" id="GO:0016810">
    <property type="term" value="F:hydrolase activity, acting on carbon-nitrogen (but not peptide) bonds"/>
    <property type="evidence" value="ECO:0007669"/>
    <property type="project" value="InterPro"/>
</dbReference>
<dbReference type="SUPFAM" id="SSF51556">
    <property type="entry name" value="Metallo-dependent hydrolases"/>
    <property type="match status" value="1"/>
</dbReference>
<protein>
    <recommendedName>
        <fullName evidence="2">Amidohydrolase-related domain-containing protein</fullName>
    </recommendedName>
</protein>
<dbReference type="InterPro" id="IPR011059">
    <property type="entry name" value="Metal-dep_hydrolase_composite"/>
</dbReference>
<dbReference type="PANTHER" id="PTHR43135">
    <property type="entry name" value="ALPHA-D-RIBOSE 1-METHYLPHOSPHONATE 5-TRIPHOSPHATE DIPHOSPHATASE"/>
    <property type="match status" value="1"/>
</dbReference>
<evidence type="ECO:0000256" key="1">
    <source>
        <dbReference type="SAM" id="SignalP"/>
    </source>
</evidence>
<reference evidence="3 4" key="1">
    <citation type="journal article" date="2018" name="Sci. Rep.">
        <title>Comparative genomics provides insights into the lifestyle and reveals functional heterogeneity of dark septate endophytic fungi.</title>
        <authorList>
            <person name="Knapp D.G."/>
            <person name="Nemeth J.B."/>
            <person name="Barry K."/>
            <person name="Hainaut M."/>
            <person name="Henrissat B."/>
            <person name="Johnson J."/>
            <person name="Kuo A."/>
            <person name="Lim J.H.P."/>
            <person name="Lipzen A."/>
            <person name="Nolan M."/>
            <person name="Ohm R.A."/>
            <person name="Tamas L."/>
            <person name="Grigoriev I.V."/>
            <person name="Spatafora J.W."/>
            <person name="Nagy L.G."/>
            <person name="Kovacs G.M."/>
        </authorList>
    </citation>
    <scope>NUCLEOTIDE SEQUENCE [LARGE SCALE GENOMIC DNA]</scope>
    <source>
        <strain evidence="3 4">DSE2036</strain>
    </source>
</reference>
<name>A0A2V1ECG4_9PLEO</name>
<dbReference type="AlphaFoldDB" id="A0A2V1ECG4"/>
<dbReference type="PANTHER" id="PTHR43135:SF3">
    <property type="entry name" value="ALPHA-D-RIBOSE 1-METHYLPHOSPHONATE 5-TRIPHOSPHATE DIPHOSPHATASE"/>
    <property type="match status" value="1"/>
</dbReference>
<dbReference type="EMBL" id="KZ805301">
    <property type="protein sequence ID" value="PVI08237.1"/>
    <property type="molecule type" value="Genomic_DNA"/>
</dbReference>